<dbReference type="InterPro" id="IPR020084">
    <property type="entry name" value="NUDIX_hydrolase_CS"/>
</dbReference>
<dbReference type="AlphaFoldDB" id="A0A2H0BU40"/>
<dbReference type="PANTHER" id="PTHR21340">
    <property type="entry name" value="DIADENOSINE 5,5-P1,P4-TETRAPHOSPHATE PYROPHOSPHOHYDROLASE MUTT"/>
    <property type="match status" value="1"/>
</dbReference>
<dbReference type="SUPFAM" id="SSF55811">
    <property type="entry name" value="Nudix"/>
    <property type="match status" value="1"/>
</dbReference>
<protein>
    <recommendedName>
        <fullName evidence="2">Nudix hydrolase domain-containing protein</fullName>
    </recommendedName>
</protein>
<dbReference type="PROSITE" id="PS00893">
    <property type="entry name" value="NUDIX_BOX"/>
    <property type="match status" value="1"/>
</dbReference>
<evidence type="ECO:0000259" key="2">
    <source>
        <dbReference type="PROSITE" id="PS51462"/>
    </source>
</evidence>
<reference evidence="3 4" key="1">
    <citation type="submission" date="2017-09" db="EMBL/GenBank/DDBJ databases">
        <title>Depth-based differentiation of microbial function through sediment-hosted aquifers and enrichment of novel symbionts in the deep terrestrial subsurface.</title>
        <authorList>
            <person name="Probst A.J."/>
            <person name="Ladd B."/>
            <person name="Jarett J.K."/>
            <person name="Geller-Mcgrath D.E."/>
            <person name="Sieber C.M."/>
            <person name="Emerson J.B."/>
            <person name="Anantharaman K."/>
            <person name="Thomas B.C."/>
            <person name="Malmstrom R."/>
            <person name="Stieglmeier M."/>
            <person name="Klingl A."/>
            <person name="Woyke T."/>
            <person name="Ryan C.M."/>
            <person name="Banfield J.F."/>
        </authorList>
    </citation>
    <scope>NUCLEOTIDE SEQUENCE [LARGE SCALE GENOMIC DNA]</scope>
    <source>
        <strain evidence="3">CG22_combo_CG10-13_8_21_14_all_38_20</strain>
    </source>
</reference>
<dbReference type="InterPro" id="IPR000086">
    <property type="entry name" value="NUDIX_hydrolase_dom"/>
</dbReference>
<dbReference type="GO" id="GO:0006167">
    <property type="term" value="P:AMP biosynthetic process"/>
    <property type="evidence" value="ECO:0007669"/>
    <property type="project" value="TreeGrafter"/>
</dbReference>
<sequence length="148" mass="16941">MKNKIEISAGGIVCKESPSQGSGFRDQPLLWLITQHSQFGHWSFPKGLVGDEIADESIEQAALREVGEEGGIKAKIIKKLPLVKYKYQWEDCLIDKTVHYYLMEYVSGNPEDHDWEVSEAKFIFPDEVLRILTHDNDKQAFTKALFLK</sequence>
<dbReference type="PANTHER" id="PTHR21340:SF0">
    <property type="entry name" value="BIS(5'-NUCLEOSYL)-TETRAPHOSPHATASE [ASYMMETRICAL]"/>
    <property type="match status" value="1"/>
</dbReference>
<dbReference type="CDD" id="cd03673">
    <property type="entry name" value="NUDIX_Ap6A_hydrolase"/>
    <property type="match status" value="1"/>
</dbReference>
<feature type="domain" description="Nudix hydrolase" evidence="2">
    <location>
        <begin position="4"/>
        <end position="146"/>
    </location>
</feature>
<evidence type="ECO:0000313" key="4">
    <source>
        <dbReference type="Proteomes" id="UP000231246"/>
    </source>
</evidence>
<dbReference type="GO" id="GO:0004081">
    <property type="term" value="F:bis(5'-nucleosyl)-tetraphosphatase (asymmetrical) activity"/>
    <property type="evidence" value="ECO:0007669"/>
    <property type="project" value="TreeGrafter"/>
</dbReference>
<dbReference type="InterPro" id="IPR051325">
    <property type="entry name" value="Nudix_hydrolase_domain"/>
</dbReference>
<evidence type="ECO:0000256" key="1">
    <source>
        <dbReference type="ARBA" id="ARBA00022801"/>
    </source>
</evidence>
<dbReference type="GO" id="GO:0006754">
    <property type="term" value="P:ATP biosynthetic process"/>
    <property type="evidence" value="ECO:0007669"/>
    <property type="project" value="TreeGrafter"/>
</dbReference>
<name>A0A2H0BU40_9BACT</name>
<proteinExistence type="predicted"/>
<evidence type="ECO:0000313" key="3">
    <source>
        <dbReference type="EMBL" id="PIP61193.1"/>
    </source>
</evidence>
<accession>A0A2H0BU40</accession>
<dbReference type="PROSITE" id="PS51462">
    <property type="entry name" value="NUDIX"/>
    <property type="match status" value="1"/>
</dbReference>
<dbReference type="Proteomes" id="UP000231246">
    <property type="component" value="Unassembled WGS sequence"/>
</dbReference>
<keyword evidence="1" id="KW-0378">Hydrolase</keyword>
<gene>
    <name evidence="3" type="ORF">COW99_05370</name>
</gene>
<organism evidence="3 4">
    <name type="scientific">Candidatus Roizmanbacteria bacterium CG22_combo_CG10-13_8_21_14_all_38_20</name>
    <dbReference type="NCBI Taxonomy" id="1974862"/>
    <lineage>
        <taxon>Bacteria</taxon>
        <taxon>Candidatus Roizmaniibacteriota</taxon>
    </lineage>
</organism>
<dbReference type="EMBL" id="PCTA01000033">
    <property type="protein sequence ID" value="PIP61193.1"/>
    <property type="molecule type" value="Genomic_DNA"/>
</dbReference>
<dbReference type="Pfam" id="PF00293">
    <property type="entry name" value="NUDIX"/>
    <property type="match status" value="1"/>
</dbReference>
<dbReference type="InterPro" id="IPR015797">
    <property type="entry name" value="NUDIX_hydrolase-like_dom_sf"/>
</dbReference>
<dbReference type="Gene3D" id="3.90.79.10">
    <property type="entry name" value="Nucleoside Triphosphate Pyrophosphohydrolase"/>
    <property type="match status" value="1"/>
</dbReference>
<comment type="caution">
    <text evidence="3">The sequence shown here is derived from an EMBL/GenBank/DDBJ whole genome shotgun (WGS) entry which is preliminary data.</text>
</comment>